<dbReference type="Gramene" id="Pp3c17_15620V3.1">
    <property type="protein sequence ID" value="Pp3c17_15620V3.1"/>
    <property type="gene ID" value="Pp3c17_15620"/>
</dbReference>
<organism evidence="1">
    <name type="scientific">Physcomitrium patens</name>
    <name type="common">Spreading-leaved earth moss</name>
    <name type="synonym">Physcomitrella patens</name>
    <dbReference type="NCBI Taxonomy" id="3218"/>
    <lineage>
        <taxon>Eukaryota</taxon>
        <taxon>Viridiplantae</taxon>
        <taxon>Streptophyta</taxon>
        <taxon>Embryophyta</taxon>
        <taxon>Bryophyta</taxon>
        <taxon>Bryophytina</taxon>
        <taxon>Bryopsida</taxon>
        <taxon>Funariidae</taxon>
        <taxon>Funariales</taxon>
        <taxon>Funariaceae</taxon>
        <taxon>Physcomitrium</taxon>
    </lineage>
</organism>
<dbReference type="EMBL" id="ABEU02000017">
    <property type="protein sequence ID" value="PNR36285.1"/>
    <property type="molecule type" value="Genomic_DNA"/>
</dbReference>
<evidence type="ECO:0000313" key="1">
    <source>
        <dbReference type="EMBL" id="PNR36285.1"/>
    </source>
</evidence>
<proteinExistence type="predicted"/>
<evidence type="ECO:0000313" key="2">
    <source>
        <dbReference type="EnsemblPlants" id="Pp3c17_15620V3.1"/>
    </source>
</evidence>
<reference evidence="1 3" key="2">
    <citation type="journal article" date="2018" name="Plant J.">
        <title>The Physcomitrella patens chromosome-scale assembly reveals moss genome structure and evolution.</title>
        <authorList>
            <person name="Lang D."/>
            <person name="Ullrich K.K."/>
            <person name="Murat F."/>
            <person name="Fuchs J."/>
            <person name="Jenkins J."/>
            <person name="Haas F.B."/>
            <person name="Piednoel M."/>
            <person name="Gundlach H."/>
            <person name="Van Bel M."/>
            <person name="Meyberg R."/>
            <person name="Vives C."/>
            <person name="Morata J."/>
            <person name="Symeonidi A."/>
            <person name="Hiss M."/>
            <person name="Muchero W."/>
            <person name="Kamisugi Y."/>
            <person name="Saleh O."/>
            <person name="Blanc G."/>
            <person name="Decker E.L."/>
            <person name="van Gessel N."/>
            <person name="Grimwood J."/>
            <person name="Hayes R.D."/>
            <person name="Graham S.W."/>
            <person name="Gunter L.E."/>
            <person name="McDaniel S.F."/>
            <person name="Hoernstein S.N.W."/>
            <person name="Larsson A."/>
            <person name="Li F.W."/>
            <person name="Perroud P.F."/>
            <person name="Phillips J."/>
            <person name="Ranjan P."/>
            <person name="Rokshar D.S."/>
            <person name="Rothfels C.J."/>
            <person name="Schneider L."/>
            <person name="Shu S."/>
            <person name="Stevenson D.W."/>
            <person name="Thummler F."/>
            <person name="Tillich M."/>
            <person name="Villarreal Aguilar J.C."/>
            <person name="Widiez T."/>
            <person name="Wong G.K."/>
            <person name="Wymore A."/>
            <person name="Zhang Y."/>
            <person name="Zimmer A.D."/>
            <person name="Quatrano R.S."/>
            <person name="Mayer K.F.X."/>
            <person name="Goodstein D."/>
            <person name="Casacuberta J.M."/>
            <person name="Vandepoele K."/>
            <person name="Reski R."/>
            <person name="Cuming A.C."/>
            <person name="Tuskan G.A."/>
            <person name="Maumus F."/>
            <person name="Salse J."/>
            <person name="Schmutz J."/>
            <person name="Rensing S.A."/>
        </authorList>
    </citation>
    <scope>NUCLEOTIDE SEQUENCE [LARGE SCALE GENOMIC DNA]</scope>
    <source>
        <strain evidence="2 3">cv. Gransden 2004</strain>
    </source>
</reference>
<gene>
    <name evidence="1" type="ORF">PHYPA_022136</name>
</gene>
<reference evidence="2" key="3">
    <citation type="submission" date="2020-12" db="UniProtKB">
        <authorList>
            <consortium name="EnsemblPlants"/>
        </authorList>
    </citation>
    <scope>IDENTIFICATION</scope>
</reference>
<name>A0A2K1J423_PHYPA</name>
<accession>A0A2K1J423</accession>
<dbReference type="EnsemblPlants" id="Pp3c17_15620V3.1">
    <property type="protein sequence ID" value="Pp3c17_15620V3.1"/>
    <property type="gene ID" value="Pp3c17_15620"/>
</dbReference>
<keyword evidence="3" id="KW-1185">Reference proteome</keyword>
<dbReference type="AlphaFoldDB" id="A0A2K1J423"/>
<reference evidence="1 3" key="1">
    <citation type="journal article" date="2008" name="Science">
        <title>The Physcomitrella genome reveals evolutionary insights into the conquest of land by plants.</title>
        <authorList>
            <person name="Rensing S."/>
            <person name="Lang D."/>
            <person name="Zimmer A."/>
            <person name="Terry A."/>
            <person name="Salamov A."/>
            <person name="Shapiro H."/>
            <person name="Nishiyama T."/>
            <person name="Perroud P.-F."/>
            <person name="Lindquist E."/>
            <person name="Kamisugi Y."/>
            <person name="Tanahashi T."/>
            <person name="Sakakibara K."/>
            <person name="Fujita T."/>
            <person name="Oishi K."/>
            <person name="Shin-I T."/>
            <person name="Kuroki Y."/>
            <person name="Toyoda A."/>
            <person name="Suzuki Y."/>
            <person name="Hashimoto A."/>
            <person name="Yamaguchi K."/>
            <person name="Sugano A."/>
            <person name="Kohara Y."/>
            <person name="Fujiyama A."/>
            <person name="Anterola A."/>
            <person name="Aoki S."/>
            <person name="Ashton N."/>
            <person name="Barbazuk W.B."/>
            <person name="Barker E."/>
            <person name="Bennetzen J."/>
            <person name="Bezanilla M."/>
            <person name="Blankenship R."/>
            <person name="Cho S.H."/>
            <person name="Dutcher S."/>
            <person name="Estelle M."/>
            <person name="Fawcett J.A."/>
            <person name="Gundlach H."/>
            <person name="Hanada K."/>
            <person name="Heyl A."/>
            <person name="Hicks K.A."/>
            <person name="Hugh J."/>
            <person name="Lohr M."/>
            <person name="Mayer K."/>
            <person name="Melkozernov A."/>
            <person name="Murata T."/>
            <person name="Nelson D."/>
            <person name="Pils B."/>
            <person name="Prigge M."/>
            <person name="Reiss B."/>
            <person name="Renner T."/>
            <person name="Rombauts S."/>
            <person name="Rushton P."/>
            <person name="Sanderfoot A."/>
            <person name="Schween G."/>
            <person name="Shiu S.-H."/>
            <person name="Stueber K."/>
            <person name="Theodoulou F.L."/>
            <person name="Tu H."/>
            <person name="Van de Peer Y."/>
            <person name="Verrier P.J."/>
            <person name="Waters E."/>
            <person name="Wood A."/>
            <person name="Yang L."/>
            <person name="Cove D."/>
            <person name="Cuming A."/>
            <person name="Hasebe M."/>
            <person name="Lucas S."/>
            <person name="Mishler D.B."/>
            <person name="Reski R."/>
            <person name="Grigoriev I."/>
            <person name="Quatrano R.S."/>
            <person name="Boore J.L."/>
        </authorList>
    </citation>
    <scope>NUCLEOTIDE SEQUENCE [LARGE SCALE GENOMIC DNA]</scope>
    <source>
        <strain evidence="2 3">cv. Gransden 2004</strain>
    </source>
</reference>
<dbReference type="InParanoid" id="A0A2K1J423"/>
<protein>
    <submittedName>
        <fullName evidence="1 2">Uncharacterized protein</fullName>
    </submittedName>
</protein>
<sequence length="131" mass="15042">MRLKKNLNQNQIEDEIIMYLCRLTTCPFHIRICEDSLWSCRSESDENREMSTNLTEALQIKDRKYDIDEGDGSFCVPQTDTKFKDTIGGKQSSYTFQAEEQADDEEMNCGGLECCNNGCKWAAHLHCPSNI</sequence>
<dbReference type="Proteomes" id="UP000006727">
    <property type="component" value="Chromosome 17"/>
</dbReference>
<evidence type="ECO:0000313" key="3">
    <source>
        <dbReference type="Proteomes" id="UP000006727"/>
    </source>
</evidence>